<organism evidence="6 7">
    <name type="scientific">Favolaschia claudopus</name>
    <dbReference type="NCBI Taxonomy" id="2862362"/>
    <lineage>
        <taxon>Eukaryota</taxon>
        <taxon>Fungi</taxon>
        <taxon>Dikarya</taxon>
        <taxon>Basidiomycota</taxon>
        <taxon>Agaricomycotina</taxon>
        <taxon>Agaricomycetes</taxon>
        <taxon>Agaricomycetidae</taxon>
        <taxon>Agaricales</taxon>
        <taxon>Marasmiineae</taxon>
        <taxon>Mycenaceae</taxon>
        <taxon>Favolaschia</taxon>
    </lineage>
</organism>
<protein>
    <submittedName>
        <fullName evidence="6">Kinase-like domain-containing protein</fullName>
    </submittedName>
</protein>
<feature type="region of interest" description="Disordered" evidence="4">
    <location>
        <begin position="639"/>
        <end position="696"/>
    </location>
</feature>
<comment type="caution">
    <text evidence="6">The sequence shown here is derived from an EMBL/GenBank/DDBJ whole genome shotgun (WGS) entry which is preliminary data.</text>
</comment>
<feature type="region of interest" description="Disordered" evidence="4">
    <location>
        <begin position="611"/>
        <end position="630"/>
    </location>
</feature>
<proteinExistence type="predicted"/>
<keyword evidence="7" id="KW-1185">Reference proteome</keyword>
<evidence type="ECO:0000313" key="7">
    <source>
        <dbReference type="Proteomes" id="UP001362999"/>
    </source>
</evidence>
<reference evidence="6 7" key="1">
    <citation type="journal article" date="2024" name="J Genomics">
        <title>Draft genome sequencing and assembly of Favolaschia claudopus CIRM-BRFM 2984 isolated from oak limbs.</title>
        <authorList>
            <person name="Navarro D."/>
            <person name="Drula E."/>
            <person name="Chaduli D."/>
            <person name="Cazenave R."/>
            <person name="Ahrendt S."/>
            <person name="Wang J."/>
            <person name="Lipzen A."/>
            <person name="Daum C."/>
            <person name="Barry K."/>
            <person name="Grigoriev I.V."/>
            <person name="Favel A."/>
            <person name="Rosso M.N."/>
            <person name="Martin F."/>
        </authorList>
    </citation>
    <scope>NUCLEOTIDE SEQUENCE [LARGE SCALE GENOMIC DNA]</scope>
    <source>
        <strain evidence="6 7">CIRM-BRFM 2984</strain>
    </source>
</reference>
<dbReference type="EMBL" id="JAWWNJ010000032">
    <property type="protein sequence ID" value="KAK7026191.1"/>
    <property type="molecule type" value="Genomic_DNA"/>
</dbReference>
<dbReference type="SUPFAM" id="SSF56112">
    <property type="entry name" value="Protein kinase-like (PK-like)"/>
    <property type="match status" value="1"/>
</dbReference>
<name>A0AAW0BK84_9AGAR</name>
<feature type="region of interest" description="Disordered" evidence="4">
    <location>
        <begin position="302"/>
        <end position="322"/>
    </location>
</feature>
<dbReference type="GO" id="GO:0004674">
    <property type="term" value="F:protein serine/threonine kinase activity"/>
    <property type="evidence" value="ECO:0007669"/>
    <property type="project" value="UniProtKB-KW"/>
</dbReference>
<evidence type="ECO:0000313" key="6">
    <source>
        <dbReference type="EMBL" id="KAK7026191.1"/>
    </source>
</evidence>
<dbReference type="Gene3D" id="3.20.200.10">
    <property type="entry name" value="MHCK/EF2 kinase"/>
    <property type="match status" value="1"/>
</dbReference>
<evidence type="ECO:0000256" key="2">
    <source>
        <dbReference type="ARBA" id="ARBA00022679"/>
    </source>
</evidence>
<sequence>MSTVPLSALPTNNKPCGGPDNVHDGCQMFLPFSNPDQVLCHRCQKLNAPGLSESDIKAIQVFGIYHLSSLYFITSSKALKACDMCGLTGNKITNPCGTCNRRMLEAQNQVDPIKEAARLAHLAQVQKAFGIVKPPLADTTNHHPGPTTSAEQLSDIRSANKKGDWLILMQVRVDNKIDQRFGQFGLNHQSDDTLQYVLENAVNHINVTWTSRDGNYVSLSTKYCILSFKNNFRIATEATTLTVKGLYNFYLNRNDRTLALGDEKNKHTRGLAKGTYMFMEVVVEYAQYKKAVERFSVDDDDIEASGSKRKKNNASNEGSSKRLKSQAVILQSSFAPAVTYAATPSKPEHFVQFTTIECIIDPITGVATMEQSRSIKTGKIEMQPLAGVRMVDMGKSKDVFKMTILGGSGHFVAKTFFNVGQGRGQGLIVNERMLLHDLVRMHRLNVFLRQFEARALDTGTEISSFVVSEAAVIIVQSESGTPVNKAYLVEPLRSSTVVEKFSGTIGGADNSPNQLASTMVAFTHFILQITACRLAFTDLQGSYDCERAGEVPRLVLFDPMTHSLSGNTGVGDHGAAGIEDTIDTHICSYTCRSMKLASLASLQMTFENEKDTLDNMDMDTSDEEGEDGKRDSMAGFILHRAAAAPGAESGDANAGAGSTEGEASNSGSGTSGGANSGEGEGGSAGGGEASGGGNSS</sequence>
<dbReference type="GO" id="GO:0005524">
    <property type="term" value="F:ATP binding"/>
    <property type="evidence" value="ECO:0007669"/>
    <property type="project" value="InterPro"/>
</dbReference>
<dbReference type="Proteomes" id="UP001362999">
    <property type="component" value="Unassembled WGS sequence"/>
</dbReference>
<evidence type="ECO:0000259" key="5">
    <source>
        <dbReference type="PROSITE" id="PS51158"/>
    </source>
</evidence>
<evidence type="ECO:0000256" key="4">
    <source>
        <dbReference type="SAM" id="MobiDB-lite"/>
    </source>
</evidence>
<dbReference type="PROSITE" id="PS51158">
    <property type="entry name" value="ALPHA_KINASE"/>
    <property type="match status" value="1"/>
</dbReference>
<feature type="compositionally biased region" description="Low complexity" evidence="4">
    <location>
        <begin position="641"/>
        <end position="668"/>
    </location>
</feature>
<dbReference type="Pfam" id="PF02816">
    <property type="entry name" value="Alpha_kinase"/>
    <property type="match status" value="1"/>
</dbReference>
<dbReference type="InterPro" id="IPR011009">
    <property type="entry name" value="Kinase-like_dom_sf"/>
</dbReference>
<feature type="compositionally biased region" description="Gly residues" evidence="4">
    <location>
        <begin position="669"/>
        <end position="696"/>
    </location>
</feature>
<keyword evidence="3 6" id="KW-0418">Kinase</keyword>
<keyword evidence="1" id="KW-0723">Serine/threonine-protein kinase</keyword>
<evidence type="ECO:0000256" key="1">
    <source>
        <dbReference type="ARBA" id="ARBA00022527"/>
    </source>
</evidence>
<keyword evidence="2" id="KW-0808">Transferase</keyword>
<evidence type="ECO:0000256" key="3">
    <source>
        <dbReference type="ARBA" id="ARBA00022777"/>
    </source>
</evidence>
<feature type="domain" description="Alpha-type protein kinase" evidence="5">
    <location>
        <begin position="359"/>
        <end position="599"/>
    </location>
</feature>
<gene>
    <name evidence="6" type="ORF">R3P38DRAFT_3192611</name>
</gene>
<dbReference type="AlphaFoldDB" id="A0AAW0BK84"/>
<dbReference type="CDD" id="cd04515">
    <property type="entry name" value="Alpha_kinase"/>
    <property type="match status" value="1"/>
</dbReference>
<feature type="compositionally biased region" description="Acidic residues" evidence="4">
    <location>
        <begin position="614"/>
        <end position="626"/>
    </location>
</feature>
<dbReference type="InterPro" id="IPR004166">
    <property type="entry name" value="a-kinase_dom"/>
</dbReference>
<accession>A0AAW0BK84</accession>